<dbReference type="GO" id="GO:0008380">
    <property type="term" value="P:RNA splicing"/>
    <property type="evidence" value="ECO:0007669"/>
    <property type="project" value="UniProtKB-KW"/>
</dbReference>
<name>A0A9W6YSG2_AMBMO</name>
<evidence type="ECO:0000256" key="3">
    <source>
        <dbReference type="ARBA" id="ARBA00022728"/>
    </source>
</evidence>
<keyword evidence="3" id="KW-0747">Spliceosome</keyword>
<reference evidence="10" key="1">
    <citation type="submission" date="2023-04" db="EMBL/GenBank/DDBJ databases">
        <title>Ambrosiozyma monospora NBRC 1965.</title>
        <authorList>
            <person name="Ichikawa N."/>
            <person name="Sato H."/>
            <person name="Tonouchi N."/>
        </authorList>
    </citation>
    <scope>NUCLEOTIDE SEQUENCE</scope>
    <source>
        <strain evidence="10">NBRC 1965</strain>
    </source>
</reference>
<dbReference type="PANTHER" id="PTHR10644">
    <property type="entry name" value="DNA REPAIR/RNA PROCESSING CPSF FAMILY"/>
    <property type="match status" value="1"/>
</dbReference>
<evidence type="ECO:0000313" key="10">
    <source>
        <dbReference type="EMBL" id="GMG19288.1"/>
    </source>
</evidence>
<dbReference type="InterPro" id="IPR050358">
    <property type="entry name" value="RSE1/DDB1/CFT1"/>
</dbReference>
<protein>
    <submittedName>
        <fullName evidence="10">Unnamed protein product</fullName>
    </submittedName>
</protein>
<evidence type="ECO:0000259" key="7">
    <source>
        <dbReference type="Pfam" id="PF03178"/>
    </source>
</evidence>
<feature type="domain" description="RSE1/DDB1/CPSF1 first beta-propeller" evidence="8">
    <location>
        <begin position="22"/>
        <end position="373"/>
    </location>
</feature>
<gene>
    <name evidence="10" type="ORF">Amon01_000034800</name>
</gene>
<evidence type="ECO:0000256" key="6">
    <source>
        <dbReference type="ARBA" id="ARBA00038266"/>
    </source>
</evidence>
<sequence length="1229" mass="137939">MDTPTTGPELCFYNLTLRSSSSIVRSVIGNFRGNKKQQEVVRANNTSIELWRLNKNIGALVKLVSQQTFSNIRTIQNFKITGSSKDYLLITSDSGSLSILQFNNNTNLFEPMANEPFYKTGISRLSPGEYIAVDGQNRAAIVSAIEKNKLVYTFRRDTNDKLIVSSPLEASKSRQLTYDICGLDVGFENPIFAAIETDYTNQSNDKPVNKYLNYYELDLGLNHVIKKYTEQITSSSNFVLPIPGGIDGPSGLLLCSENMVQYKFLSKRTHCAPLPRRHGQAVPTQIVAGVIHKMKKSFFALLQSSLGDLFKVELDFEIQDSDESEGGGNVESLTIRYFDTIPVCVSLNIFKAGFMYACCESGDQYVYQFTKLGNDSDKVWSSSGYPDDIAVAEDKDINFELKELDNLAEVSILENVNPLIDAKLYDSGNATDIPVIYSLCGSGSRSSLKVLNHELPFNEYVENQELPGHVLNVFSSKTHRDDKTDKFIVLSFSEETLVLGITSDIEQVENSGFVTENTTTKGVAQIGQHSLVQIHSNGIRQIFYNENDEPQKQVDWSAPPSIEVLHSSCTNTQIALALSNRELVYFEVDEFDRLIEYSERKEMGAQISSISLGDVSAGQIRFPFIIVGCEDQTLTVLKTDPDSTLEVVTKEKLSSVPSSLLAMYNFSSNGDGEDDGDDEGLRSGPPTLYLHAGLQSGVYARLNMDSTTGELSNPRNRYTGPKAVTLCKLKLAGQNFVGINSTRTYVGYPTDDLKIIALSKKICNDMCSLKSEDIQKNGVLGVFDNYLTIFTVDQLDTDLLIETADLRYTPRAMADCTELNGMIYVVESDYNMKSPYLEDVQNEQQEELETFEADEDLQELEAYYKLFGYESDNKCWGSCIQVISAEYKAVGQTIELVNEAAFKVCQVMFESDPNEVYLIISSSVGQTLVPNSNKGTFLRVYKIGHDGQLQFVHKTKTEGLVLAMIQFQGKLLVGMQNKLVMYDIGSKQLLRKGFLSLKCNQIVDLQTQGFRLVVSDIRDSVRYVVYKPLENVFIEFVDDTIQRQITKSLMLDYETVVVGDKFGNISVLRCPQEVSELSDEDNHGTLMMSKRPEMNGAPYRLRNLMNFYVGDLLTSFQQGALNIGGAECILYTCLQGKIGCLHPLETLKEINFFKELQKQILTELEPLTDRDFLKFRGYYMPVKNCIDGDLMEEFFKLSGEKRLKIAGKMDRLPREIDRRISEMRSKVAY</sequence>
<dbReference type="FunFam" id="2.130.10.10:FF:001143">
    <property type="entry name" value="Pre-mRNA-splicing factor rse-1, putative"/>
    <property type="match status" value="1"/>
</dbReference>
<keyword evidence="11" id="KW-1185">Reference proteome</keyword>
<evidence type="ECO:0000259" key="9">
    <source>
        <dbReference type="Pfam" id="PF23726"/>
    </source>
</evidence>
<accession>A0A9W6YSG2</accession>
<organism evidence="10 11">
    <name type="scientific">Ambrosiozyma monospora</name>
    <name type="common">Yeast</name>
    <name type="synonym">Endomycopsis monosporus</name>
    <dbReference type="NCBI Taxonomy" id="43982"/>
    <lineage>
        <taxon>Eukaryota</taxon>
        <taxon>Fungi</taxon>
        <taxon>Dikarya</taxon>
        <taxon>Ascomycota</taxon>
        <taxon>Saccharomycotina</taxon>
        <taxon>Pichiomycetes</taxon>
        <taxon>Pichiales</taxon>
        <taxon>Pichiaceae</taxon>
        <taxon>Ambrosiozyma</taxon>
    </lineage>
</organism>
<dbReference type="Gene3D" id="2.130.10.10">
    <property type="entry name" value="YVTN repeat-like/Quinoprotein amine dehydrogenase"/>
    <property type="match status" value="3"/>
</dbReference>
<keyword evidence="2" id="KW-0507">mRNA processing</keyword>
<dbReference type="GO" id="GO:0003676">
    <property type="term" value="F:nucleic acid binding"/>
    <property type="evidence" value="ECO:0007669"/>
    <property type="project" value="InterPro"/>
</dbReference>
<evidence type="ECO:0000256" key="1">
    <source>
        <dbReference type="ARBA" id="ARBA00004123"/>
    </source>
</evidence>
<dbReference type="InterPro" id="IPR004871">
    <property type="entry name" value="RSE1/DDB1/CPSF1_C"/>
</dbReference>
<comment type="subcellular location">
    <subcellularLocation>
        <location evidence="1">Nucleus</location>
    </subcellularLocation>
</comment>
<dbReference type="GO" id="GO:0005681">
    <property type="term" value="C:spliceosomal complex"/>
    <property type="evidence" value="ECO:0007669"/>
    <property type="project" value="UniProtKB-KW"/>
</dbReference>
<feature type="domain" description="RSE1/DDB1/CPSF1 C-terminal" evidence="7">
    <location>
        <begin position="878"/>
        <end position="1195"/>
    </location>
</feature>
<dbReference type="AlphaFoldDB" id="A0A9W6YSG2"/>
<dbReference type="Pfam" id="PF03178">
    <property type="entry name" value="CPSF_A"/>
    <property type="match status" value="1"/>
</dbReference>
<evidence type="ECO:0000256" key="5">
    <source>
        <dbReference type="ARBA" id="ARBA00023242"/>
    </source>
</evidence>
<dbReference type="Pfam" id="PF10433">
    <property type="entry name" value="Beta-prop_RSE1_1st"/>
    <property type="match status" value="1"/>
</dbReference>
<comment type="similarity">
    <text evidence="6">Belongs to the RSE1 family.</text>
</comment>
<proteinExistence type="inferred from homology"/>
<dbReference type="InterPro" id="IPR018846">
    <property type="entry name" value="Beta-prop_RSE1/DDB1/CPSF1_1st"/>
</dbReference>
<evidence type="ECO:0000259" key="8">
    <source>
        <dbReference type="Pfam" id="PF10433"/>
    </source>
</evidence>
<evidence type="ECO:0000256" key="2">
    <source>
        <dbReference type="ARBA" id="ARBA00022664"/>
    </source>
</evidence>
<evidence type="ECO:0000313" key="11">
    <source>
        <dbReference type="Proteomes" id="UP001165063"/>
    </source>
</evidence>
<dbReference type="Pfam" id="PF23726">
    <property type="entry name" value="Beta-prop_RSE1_2nd"/>
    <property type="match status" value="1"/>
</dbReference>
<dbReference type="GO" id="GO:0006397">
    <property type="term" value="P:mRNA processing"/>
    <property type="evidence" value="ECO:0007669"/>
    <property type="project" value="UniProtKB-KW"/>
</dbReference>
<dbReference type="OrthoDB" id="436637at2759"/>
<dbReference type="InterPro" id="IPR015943">
    <property type="entry name" value="WD40/YVTN_repeat-like_dom_sf"/>
</dbReference>
<keyword evidence="5" id="KW-0539">Nucleus</keyword>
<dbReference type="EMBL" id="BSXU01000097">
    <property type="protein sequence ID" value="GMG19288.1"/>
    <property type="molecule type" value="Genomic_DNA"/>
</dbReference>
<comment type="caution">
    <text evidence="10">The sequence shown here is derived from an EMBL/GenBank/DDBJ whole genome shotgun (WGS) entry which is preliminary data.</text>
</comment>
<dbReference type="Proteomes" id="UP001165063">
    <property type="component" value="Unassembled WGS sequence"/>
</dbReference>
<dbReference type="InterPro" id="IPR058543">
    <property type="entry name" value="Beta-prop_RSE1/DDB1/CPSF1_2nd"/>
</dbReference>
<keyword evidence="4" id="KW-0508">mRNA splicing</keyword>
<feature type="domain" description="RSE1/DDB1/CPSF1 second beta-propeller" evidence="9">
    <location>
        <begin position="465"/>
        <end position="792"/>
    </location>
</feature>
<evidence type="ECO:0000256" key="4">
    <source>
        <dbReference type="ARBA" id="ARBA00023187"/>
    </source>
</evidence>